<proteinExistence type="predicted"/>
<protein>
    <submittedName>
        <fullName evidence="1">Uncharacterized protein</fullName>
    </submittedName>
</protein>
<sequence>MAKGLTSNRVCTFLIDLSPTDLENPLAQFNHTFPVKESVWELVRTINISLKEDALKESVLAKVFETYWVQFESDFKKIIETTPETAVITKRKDNDIMLDVLSTVRMLDKRMRNLESTTGRQLYTIDNDSVTRDGFGSQEVRSFISSLIEQELPEQIIVELVGDKYKYPRSLIRREVQRAKKIREVNEDN</sequence>
<organism evidence="1 2">
    <name type="scientific">Flavobacterium panici</name>
    <dbReference type="NCBI Taxonomy" id="2654843"/>
    <lineage>
        <taxon>Bacteria</taxon>
        <taxon>Pseudomonadati</taxon>
        <taxon>Bacteroidota</taxon>
        <taxon>Flavobacteriia</taxon>
        <taxon>Flavobacteriales</taxon>
        <taxon>Flavobacteriaceae</taxon>
        <taxon>Flavobacterium</taxon>
    </lineage>
</organism>
<dbReference type="Proteomes" id="UP000533639">
    <property type="component" value="Unassembled WGS sequence"/>
</dbReference>
<accession>A0A9N8J8V0</accession>
<keyword evidence="2" id="KW-1185">Reference proteome</keyword>
<gene>
    <name evidence="1" type="ORF">FLAPXU55_04495</name>
</gene>
<dbReference type="AlphaFoldDB" id="A0A9N8J8V0"/>
<evidence type="ECO:0000313" key="2">
    <source>
        <dbReference type="Proteomes" id="UP000533639"/>
    </source>
</evidence>
<reference evidence="1 2" key="1">
    <citation type="submission" date="2020-06" db="EMBL/GenBank/DDBJ databases">
        <authorList>
            <person name="Criscuolo A."/>
        </authorList>
    </citation>
    <scope>NUCLEOTIDE SEQUENCE [LARGE SCALE GENOMIC DNA]</scope>
    <source>
        <strain evidence="1">PXU-55</strain>
    </source>
</reference>
<dbReference type="EMBL" id="CAIJDE010000064">
    <property type="protein sequence ID" value="CAC9976767.1"/>
    <property type="molecule type" value="Genomic_DNA"/>
</dbReference>
<evidence type="ECO:0000313" key="1">
    <source>
        <dbReference type="EMBL" id="CAC9976767.1"/>
    </source>
</evidence>
<name>A0A9N8J8V0_9FLAO</name>
<comment type="caution">
    <text evidence="1">The sequence shown here is derived from an EMBL/GenBank/DDBJ whole genome shotgun (WGS) entry which is preliminary data.</text>
</comment>
<dbReference type="RefSeq" id="WP_219637280.1">
    <property type="nucleotide sequence ID" value="NZ_CAIJDE010000064.1"/>
</dbReference>